<dbReference type="PANTHER" id="PTHR14344">
    <property type="entry name" value="WD REPEAT PROTEIN"/>
    <property type="match status" value="1"/>
</dbReference>
<dbReference type="Gene3D" id="2.130.10.10">
    <property type="entry name" value="YVTN repeat-like/Quinoprotein amine dehydrogenase"/>
    <property type="match status" value="3"/>
</dbReference>
<dbReference type="RefSeq" id="XP_066831066.1">
    <property type="nucleotide sequence ID" value="XM_066974315.1"/>
</dbReference>
<feature type="repeat" description="WD" evidence="7">
    <location>
        <begin position="193"/>
        <end position="234"/>
    </location>
</feature>
<dbReference type="PANTHER" id="PTHR14344:SF3">
    <property type="entry name" value="WD REPEAT-CONTAINING PROTEIN 6"/>
    <property type="match status" value="1"/>
</dbReference>
<dbReference type="SUPFAM" id="SSF69322">
    <property type="entry name" value="Tricorn protease domain 2"/>
    <property type="match status" value="1"/>
</dbReference>
<evidence type="ECO:0000256" key="3">
    <source>
        <dbReference type="ARBA" id="ARBA00022574"/>
    </source>
</evidence>
<accession>A0ABP0ZPR5</accession>
<dbReference type="SMART" id="SM00320">
    <property type="entry name" value="WD40"/>
    <property type="match status" value="7"/>
</dbReference>
<dbReference type="PROSITE" id="PS50294">
    <property type="entry name" value="WD_REPEATS_REGION"/>
    <property type="match status" value="1"/>
</dbReference>
<evidence type="ECO:0000256" key="6">
    <source>
        <dbReference type="ARBA" id="ARBA00038255"/>
    </source>
</evidence>
<sequence>MTKNEITSLNEKRLETLHHYGPVTALRIFGENHILVGYGPILHIYKLEQNLHHDQKMELIFSRQVFKRSKIHSISVNLHTKLVVLSGAKSFASFNFDDLPHAQFKERGIHEWIITSSSLDDGTIILLNAYNMVYQIGTDGKTLENKIHCGEKSILYSGSINHTASGKVVVAAGTVMNGVILWDLNSREILHRLVDHEGSIFGVKMDPSGRYIISCSDDRSIKLYEFESGHLIASGWGHGSRIWGLEFYRVSDDDHLEIMSIGEDCTMRMWRFHSGDESLTEIKCIENCHKGKHVWSGDVLAQLGVCVTGGADGRVRLHDLKSENHETRQITLSEMSTSVNIQFKKSDFIRDYFELSKKSSKFLVCLTSNGHVVVYDYKTSAFEHLGFYQALNGFGIVHGFEDISTVVVSSRTGDLLCITFNHDGVPLHHKWIANSQEMKITNMLTSSPCAGKYFVLLESPNPQIPFICKEFSSFGEGDFNLVQILHVPKPTMGNFSVTAMTIDARGWLILASKKMSLVVVDIHNLSRCLSLRKIAPGDTVSSVSVIDTGDNFMDALILARDGTYLIARFSAEHTGFAFTIPQENKLTRGFIEGGYLDQQKQLILYGFKSSYFYLWNETKQVEIFSEHCGGNGHRHFHFQRTTREERFSFVYSFKSDVYICSHLSRFGNVNHGLIHGGVQGREIRDLSIQRRVLDDNSRLLVSSAEDSTILLSKLYPNGEVDGIWSMNNHISGMQKVEFLNNDYILSSAANEEFFIWQLSWFQNVPTIREIARLKSDQEVPDLRVMDFDAVEHPDSIFIVTVFSDSQIKLWNFDKSKKTFQLINQWCYSTCCILNCQILEIGDGEELKRCLMIGTTDGFVTTWNITDPTHAELQSTEQLHHSGVKATCLIPGDNTTYLVTGGDDNVLALSKINEDLTITPLTHEINAASATITSIAPVSRKRSEFVVVSVDQIVRVWSLQDEKLVCHTAKYTTVADTGCCDVVDDLLVVGGSGLTVERIGV</sequence>
<gene>
    <name evidence="8" type="ORF">LODBEIA_P41280</name>
</gene>
<keyword evidence="2" id="KW-0963">Cytoplasm</keyword>
<evidence type="ECO:0000256" key="7">
    <source>
        <dbReference type="PROSITE-ProRule" id="PRU00221"/>
    </source>
</evidence>
<evidence type="ECO:0000256" key="4">
    <source>
        <dbReference type="ARBA" id="ARBA00022694"/>
    </source>
</evidence>
<dbReference type="PROSITE" id="PS50082">
    <property type="entry name" value="WD_REPEATS_2"/>
    <property type="match status" value="1"/>
</dbReference>
<keyword evidence="3 7" id="KW-0853">WD repeat</keyword>
<evidence type="ECO:0000256" key="5">
    <source>
        <dbReference type="ARBA" id="ARBA00022737"/>
    </source>
</evidence>
<dbReference type="GeneID" id="92209324"/>
<dbReference type="InterPro" id="IPR001680">
    <property type="entry name" value="WD40_rpt"/>
</dbReference>
<reference evidence="8 9" key="1">
    <citation type="submission" date="2024-03" db="EMBL/GenBank/DDBJ databases">
        <authorList>
            <person name="Brejova B."/>
        </authorList>
    </citation>
    <scope>NUCLEOTIDE SEQUENCE [LARGE SCALE GENOMIC DNA]</scope>
    <source>
        <strain evidence="8 9">CBS 14171</strain>
    </source>
</reference>
<evidence type="ECO:0000256" key="1">
    <source>
        <dbReference type="ARBA" id="ARBA00004496"/>
    </source>
</evidence>
<keyword evidence="4" id="KW-0819">tRNA processing</keyword>
<dbReference type="Pfam" id="PF00400">
    <property type="entry name" value="WD40"/>
    <property type="match status" value="1"/>
</dbReference>
<evidence type="ECO:0000256" key="2">
    <source>
        <dbReference type="ARBA" id="ARBA00022490"/>
    </source>
</evidence>
<dbReference type="SUPFAM" id="SSF50978">
    <property type="entry name" value="WD40 repeat-like"/>
    <property type="match status" value="3"/>
</dbReference>
<evidence type="ECO:0000313" key="9">
    <source>
        <dbReference type="Proteomes" id="UP001497383"/>
    </source>
</evidence>
<keyword evidence="5" id="KW-0677">Repeat</keyword>
<dbReference type="EMBL" id="OZ022409">
    <property type="protein sequence ID" value="CAK9440028.1"/>
    <property type="molecule type" value="Genomic_DNA"/>
</dbReference>
<protein>
    <submittedName>
        <fullName evidence="8">Uncharacterized protein</fullName>
    </submittedName>
</protein>
<dbReference type="Proteomes" id="UP001497383">
    <property type="component" value="Chromosome 5"/>
</dbReference>
<dbReference type="InterPro" id="IPR015943">
    <property type="entry name" value="WD40/YVTN_repeat-like_dom_sf"/>
</dbReference>
<organism evidence="8 9">
    <name type="scientific">Lodderomyces beijingensis</name>
    <dbReference type="NCBI Taxonomy" id="1775926"/>
    <lineage>
        <taxon>Eukaryota</taxon>
        <taxon>Fungi</taxon>
        <taxon>Dikarya</taxon>
        <taxon>Ascomycota</taxon>
        <taxon>Saccharomycotina</taxon>
        <taxon>Pichiomycetes</taxon>
        <taxon>Debaryomycetaceae</taxon>
        <taxon>Candida/Lodderomyces clade</taxon>
        <taxon>Lodderomyces</taxon>
    </lineage>
</organism>
<dbReference type="InterPro" id="IPR051973">
    <property type="entry name" value="tRNA_Anticodon_Mtase-Reg"/>
</dbReference>
<name>A0ABP0ZPR5_9ASCO</name>
<comment type="similarity">
    <text evidence="6">Belongs to the WD repeat WDR6 family.</text>
</comment>
<dbReference type="InterPro" id="IPR036322">
    <property type="entry name" value="WD40_repeat_dom_sf"/>
</dbReference>
<evidence type="ECO:0000313" key="8">
    <source>
        <dbReference type="EMBL" id="CAK9440028.1"/>
    </source>
</evidence>
<proteinExistence type="inferred from homology"/>
<keyword evidence="9" id="KW-1185">Reference proteome</keyword>
<comment type="subcellular location">
    <subcellularLocation>
        <location evidence="1">Cytoplasm</location>
    </subcellularLocation>
</comment>